<proteinExistence type="predicted"/>
<dbReference type="InterPro" id="IPR010982">
    <property type="entry name" value="Lambda_DNA-bd_dom_sf"/>
</dbReference>
<dbReference type="Proteomes" id="UP000638648">
    <property type="component" value="Unassembled WGS sequence"/>
</dbReference>
<accession>A0A927N8B2</accession>
<evidence type="ECO:0000256" key="1">
    <source>
        <dbReference type="SAM" id="Coils"/>
    </source>
</evidence>
<comment type="caution">
    <text evidence="2">The sequence shown here is derived from an EMBL/GenBank/DDBJ whole genome shotgun (WGS) entry which is preliminary data.</text>
</comment>
<dbReference type="AlphaFoldDB" id="A0A927N8B2"/>
<feature type="coiled-coil region" evidence="1">
    <location>
        <begin position="4"/>
        <end position="34"/>
    </location>
</feature>
<evidence type="ECO:0000313" key="2">
    <source>
        <dbReference type="EMBL" id="MBE1612058.1"/>
    </source>
</evidence>
<dbReference type="InterPro" id="IPR036388">
    <property type="entry name" value="WH-like_DNA-bd_sf"/>
</dbReference>
<organism evidence="2 3">
    <name type="scientific">Actinopolymorpha pittospori</name>
    <dbReference type="NCBI Taxonomy" id="648752"/>
    <lineage>
        <taxon>Bacteria</taxon>
        <taxon>Bacillati</taxon>
        <taxon>Actinomycetota</taxon>
        <taxon>Actinomycetes</taxon>
        <taxon>Propionibacteriales</taxon>
        <taxon>Actinopolymorphaceae</taxon>
        <taxon>Actinopolymorpha</taxon>
    </lineage>
</organism>
<keyword evidence="1" id="KW-0175">Coiled coil</keyword>
<protein>
    <submittedName>
        <fullName evidence="2">Transcriptional regulator</fullName>
    </submittedName>
</protein>
<gene>
    <name evidence="2" type="ORF">HEB94_008906</name>
</gene>
<keyword evidence="3" id="KW-1185">Reference proteome</keyword>
<dbReference type="EMBL" id="JADBEM010000001">
    <property type="protein sequence ID" value="MBE1612058.1"/>
    <property type="molecule type" value="Genomic_DNA"/>
</dbReference>
<sequence length="65" mass="7331">MMALEDLRKLAEQVRDASRSLDELRQRRDEAIRDVRRTTGHTVPEIAEAAGVSQATVKAVLRGMR</sequence>
<evidence type="ECO:0000313" key="3">
    <source>
        <dbReference type="Proteomes" id="UP000638648"/>
    </source>
</evidence>
<dbReference type="RefSeq" id="WP_192755177.1">
    <property type="nucleotide sequence ID" value="NZ_BAABJL010000222.1"/>
</dbReference>
<name>A0A927N8B2_9ACTN</name>
<dbReference type="SUPFAM" id="SSF47413">
    <property type="entry name" value="lambda repressor-like DNA-binding domains"/>
    <property type="match status" value="1"/>
</dbReference>
<dbReference type="Gene3D" id="1.10.10.10">
    <property type="entry name" value="Winged helix-like DNA-binding domain superfamily/Winged helix DNA-binding domain"/>
    <property type="match status" value="1"/>
</dbReference>
<dbReference type="GO" id="GO:0003677">
    <property type="term" value="F:DNA binding"/>
    <property type="evidence" value="ECO:0007669"/>
    <property type="project" value="InterPro"/>
</dbReference>
<reference evidence="2" key="1">
    <citation type="submission" date="2020-10" db="EMBL/GenBank/DDBJ databases">
        <title>Sequencing the genomes of 1000 actinobacteria strains.</title>
        <authorList>
            <person name="Klenk H.-P."/>
        </authorList>
    </citation>
    <scope>NUCLEOTIDE SEQUENCE</scope>
    <source>
        <strain evidence="2">DSM 45354</strain>
    </source>
</reference>